<sequence>MPIVAEEYDYVTGIDTHSRTHTYAIINTTTNAGVGCESFPVIKPGMDRAIVWIRRTTSGEILAAIEVPEEQDTELSMLCGFDDDLAKQGTATSNRIRGLLTCDPPGPGTGHR</sequence>
<dbReference type="EMBL" id="BAABLK010000027">
    <property type="protein sequence ID" value="GAA5227059.1"/>
    <property type="molecule type" value="Genomic_DNA"/>
</dbReference>
<reference evidence="2" key="1">
    <citation type="journal article" date="2019" name="Int. J. Syst. Evol. Microbiol.">
        <title>The Global Catalogue of Microorganisms (GCM) 10K type strain sequencing project: providing services to taxonomists for standard genome sequencing and annotation.</title>
        <authorList>
            <consortium name="The Broad Institute Genomics Platform"/>
            <consortium name="The Broad Institute Genome Sequencing Center for Infectious Disease"/>
            <person name="Wu L."/>
            <person name="Ma J."/>
        </authorList>
    </citation>
    <scope>NUCLEOTIDE SEQUENCE [LARGE SCALE GENOMIC DNA]</scope>
    <source>
        <strain evidence="2">JCM 18952</strain>
    </source>
</reference>
<protein>
    <recommendedName>
        <fullName evidence="3">Transposase</fullName>
    </recommendedName>
</protein>
<proteinExistence type="predicted"/>
<organism evidence="1 2">
    <name type="scientific">Paeniglutamicibacter antarcticus</name>
    <dbReference type="NCBI Taxonomy" id="494023"/>
    <lineage>
        <taxon>Bacteria</taxon>
        <taxon>Bacillati</taxon>
        <taxon>Actinomycetota</taxon>
        <taxon>Actinomycetes</taxon>
        <taxon>Micrococcales</taxon>
        <taxon>Micrococcaceae</taxon>
        <taxon>Paeniglutamicibacter</taxon>
    </lineage>
</organism>
<name>A0ABP9TJR5_9MICC</name>
<accession>A0ABP9TJR5</accession>
<evidence type="ECO:0000313" key="1">
    <source>
        <dbReference type="EMBL" id="GAA5227059.1"/>
    </source>
</evidence>
<evidence type="ECO:0008006" key="3">
    <source>
        <dbReference type="Google" id="ProtNLM"/>
    </source>
</evidence>
<comment type="caution">
    <text evidence="1">The sequence shown here is derived from an EMBL/GenBank/DDBJ whole genome shotgun (WGS) entry which is preliminary data.</text>
</comment>
<evidence type="ECO:0000313" key="2">
    <source>
        <dbReference type="Proteomes" id="UP001501257"/>
    </source>
</evidence>
<dbReference type="Proteomes" id="UP001501257">
    <property type="component" value="Unassembled WGS sequence"/>
</dbReference>
<gene>
    <name evidence="1" type="ORF">GCM10025778_15920</name>
</gene>
<keyword evidence="2" id="KW-1185">Reference proteome</keyword>